<dbReference type="GO" id="GO:0003677">
    <property type="term" value="F:DNA binding"/>
    <property type="evidence" value="ECO:0007669"/>
    <property type="project" value="UniProtKB-KW"/>
</dbReference>
<dbReference type="AlphaFoldDB" id="A0A1G8EKN0"/>
<feature type="domain" description="Resolvase/invertase-type recombinase catalytic" evidence="7">
    <location>
        <begin position="1"/>
        <end position="137"/>
    </location>
</feature>
<keyword evidence="4" id="KW-0233">DNA recombination</keyword>
<dbReference type="GeneID" id="97143508"/>
<dbReference type="InterPro" id="IPR006120">
    <property type="entry name" value="Resolvase_HTH_dom"/>
</dbReference>
<keyword evidence="11" id="KW-1185">Reference proteome</keyword>
<organism evidence="9 10">
    <name type="scientific">Aneurinibacillus thermoaerophilus</name>
    <dbReference type="NCBI Taxonomy" id="143495"/>
    <lineage>
        <taxon>Bacteria</taxon>
        <taxon>Bacillati</taxon>
        <taxon>Bacillota</taxon>
        <taxon>Bacilli</taxon>
        <taxon>Bacillales</taxon>
        <taxon>Paenibacillaceae</taxon>
        <taxon>Aneurinibacillus group</taxon>
        <taxon>Aneurinibacillus</taxon>
    </lineage>
</organism>
<comment type="similarity">
    <text evidence="1">Belongs to the site-specific recombinase resolvase family.</text>
</comment>
<dbReference type="Pfam" id="PF02796">
    <property type="entry name" value="HTH_7"/>
    <property type="match status" value="1"/>
</dbReference>
<dbReference type="Pfam" id="PF00239">
    <property type="entry name" value="Resolvase"/>
    <property type="match status" value="1"/>
</dbReference>
<dbReference type="Gene3D" id="1.10.10.60">
    <property type="entry name" value="Homeodomain-like"/>
    <property type="match status" value="1"/>
</dbReference>
<evidence type="ECO:0000259" key="7">
    <source>
        <dbReference type="PROSITE" id="PS51736"/>
    </source>
</evidence>
<dbReference type="InterPro" id="IPR050639">
    <property type="entry name" value="SSR_resolvase"/>
</dbReference>
<evidence type="ECO:0000313" key="8">
    <source>
        <dbReference type="EMBL" id="QYY44770.1"/>
    </source>
</evidence>
<dbReference type="PROSITE" id="PS00397">
    <property type="entry name" value="RECOMBINASES_1"/>
    <property type="match status" value="1"/>
</dbReference>
<sequence>MIYGYARVSTAEQNAARQVKQLKEAGCEIILEEKLSGATVDRPQLQKLLDDLKPGDIVIVSDLTRISRSSRDLFELVDIIKSKGASLKSIKDTWLDTTSDNPYSAFLLTVMAGVAQLERDLIKQRQAEGIALAKEAGKYKGRPRKYGEKHPGMNHAIELYQTGKYTVKQICEITRVSRSALYRELQERELSR</sequence>
<reference evidence="8 11" key="2">
    <citation type="submission" date="2021-08" db="EMBL/GenBank/DDBJ databases">
        <title>Complete genome sequence of the strain Aneurinibacillus thermoaerophilus CCM 8960.</title>
        <authorList>
            <person name="Musilova J."/>
            <person name="Kourilova X."/>
            <person name="Pernicova I."/>
            <person name="Bezdicek M."/>
            <person name="Lengerova M."/>
            <person name="Obruca S."/>
            <person name="Sedlar K."/>
        </authorList>
    </citation>
    <scope>NUCLEOTIDE SEQUENCE [LARGE SCALE GENOMIC DNA]</scope>
    <source>
        <strain evidence="8 11">CCM 8960</strain>
        <plasmid evidence="8 11">pAT1</plasmid>
    </source>
</reference>
<dbReference type="Proteomes" id="UP000826616">
    <property type="component" value="Plasmid pAT1"/>
</dbReference>
<dbReference type="EMBL" id="CP080765">
    <property type="protein sequence ID" value="QYY44770.1"/>
    <property type="molecule type" value="Genomic_DNA"/>
</dbReference>
<evidence type="ECO:0000256" key="1">
    <source>
        <dbReference type="ARBA" id="ARBA00009913"/>
    </source>
</evidence>
<dbReference type="PANTHER" id="PTHR30461">
    <property type="entry name" value="DNA-INVERTASE FROM LAMBDOID PROPHAGE"/>
    <property type="match status" value="1"/>
</dbReference>
<dbReference type="InterPro" id="IPR006119">
    <property type="entry name" value="Resolv_N"/>
</dbReference>
<dbReference type="SMART" id="SM00857">
    <property type="entry name" value="Resolvase"/>
    <property type="match status" value="1"/>
</dbReference>
<dbReference type="GO" id="GO:0000150">
    <property type="term" value="F:DNA strand exchange activity"/>
    <property type="evidence" value="ECO:0007669"/>
    <property type="project" value="InterPro"/>
</dbReference>
<dbReference type="RefSeq" id="WP_091261256.1">
    <property type="nucleotide sequence ID" value="NZ_CP080765.1"/>
</dbReference>
<feature type="active site" description="O-(5'-phospho-DNA)-serine intermediate" evidence="5 6">
    <location>
        <position position="9"/>
    </location>
</feature>
<keyword evidence="2" id="KW-0229">DNA integration</keyword>
<evidence type="ECO:0000313" key="10">
    <source>
        <dbReference type="Proteomes" id="UP000198956"/>
    </source>
</evidence>
<dbReference type="InterPro" id="IPR006118">
    <property type="entry name" value="Recombinase_CS"/>
</dbReference>
<accession>A0A1G8EKN0</accession>
<protein>
    <submittedName>
        <fullName evidence="8">Recombinase family protein</fullName>
    </submittedName>
    <submittedName>
        <fullName evidence="9">Site-specific DNA recombinase</fullName>
    </submittedName>
</protein>
<dbReference type="Proteomes" id="UP000198956">
    <property type="component" value="Unassembled WGS sequence"/>
</dbReference>
<name>A0A1G8EKN0_ANETH</name>
<dbReference type="GO" id="GO:0015074">
    <property type="term" value="P:DNA integration"/>
    <property type="evidence" value="ECO:0007669"/>
    <property type="project" value="UniProtKB-KW"/>
</dbReference>
<evidence type="ECO:0000256" key="4">
    <source>
        <dbReference type="ARBA" id="ARBA00023172"/>
    </source>
</evidence>
<reference evidence="9 10" key="1">
    <citation type="submission" date="2016-10" db="EMBL/GenBank/DDBJ databases">
        <authorList>
            <person name="de Groot N.N."/>
        </authorList>
    </citation>
    <scope>NUCLEOTIDE SEQUENCE [LARGE SCALE GENOMIC DNA]</scope>
    <source>
        <strain evidence="9 10">L 420-91</strain>
    </source>
</reference>
<evidence type="ECO:0000256" key="6">
    <source>
        <dbReference type="PROSITE-ProRule" id="PRU10137"/>
    </source>
</evidence>
<dbReference type="InterPro" id="IPR036162">
    <property type="entry name" value="Resolvase-like_N_sf"/>
</dbReference>
<gene>
    <name evidence="8" type="ORF">K3F53_19200</name>
    <name evidence="9" type="ORF">SAMN04489735_104515</name>
</gene>
<dbReference type="EMBL" id="FNDE01000045">
    <property type="protein sequence ID" value="SDH70391.1"/>
    <property type="molecule type" value="Genomic_DNA"/>
</dbReference>
<proteinExistence type="inferred from homology"/>
<evidence type="ECO:0000313" key="11">
    <source>
        <dbReference type="Proteomes" id="UP000826616"/>
    </source>
</evidence>
<evidence type="ECO:0000256" key="3">
    <source>
        <dbReference type="ARBA" id="ARBA00023125"/>
    </source>
</evidence>
<geneLocation type="plasmid" evidence="8 11">
    <name>pAT1</name>
</geneLocation>
<dbReference type="SUPFAM" id="SSF53041">
    <property type="entry name" value="Resolvase-like"/>
    <property type="match status" value="1"/>
</dbReference>
<dbReference type="PROSITE" id="PS00398">
    <property type="entry name" value="RECOMBINASES_2"/>
    <property type="match status" value="1"/>
</dbReference>
<keyword evidence="8" id="KW-0614">Plasmid</keyword>
<dbReference type="CDD" id="cd03768">
    <property type="entry name" value="SR_ResInv"/>
    <property type="match status" value="1"/>
</dbReference>
<evidence type="ECO:0000256" key="2">
    <source>
        <dbReference type="ARBA" id="ARBA00022908"/>
    </source>
</evidence>
<dbReference type="PANTHER" id="PTHR30461:SF26">
    <property type="entry name" value="RESOLVASE HOMOLOG YNEB"/>
    <property type="match status" value="1"/>
</dbReference>
<evidence type="ECO:0000313" key="9">
    <source>
        <dbReference type="EMBL" id="SDH70391.1"/>
    </source>
</evidence>
<evidence type="ECO:0000256" key="5">
    <source>
        <dbReference type="PIRSR" id="PIRSR606118-50"/>
    </source>
</evidence>
<keyword evidence="3" id="KW-0238">DNA-binding</keyword>
<dbReference type="Gene3D" id="3.40.50.1390">
    <property type="entry name" value="Resolvase, N-terminal catalytic domain"/>
    <property type="match status" value="1"/>
</dbReference>
<dbReference type="OrthoDB" id="9797501at2"/>
<dbReference type="PROSITE" id="PS51736">
    <property type="entry name" value="RECOMBINASES_3"/>
    <property type="match status" value="1"/>
</dbReference>